<accession>A0A239ABI8</accession>
<protein>
    <submittedName>
        <fullName evidence="1">Uncharacterized protein</fullName>
    </submittedName>
</protein>
<organism evidence="1 2">
    <name type="scientific">Dokdonia pacifica</name>
    <dbReference type="NCBI Taxonomy" id="1627892"/>
    <lineage>
        <taxon>Bacteria</taxon>
        <taxon>Pseudomonadati</taxon>
        <taxon>Bacteroidota</taxon>
        <taxon>Flavobacteriia</taxon>
        <taxon>Flavobacteriales</taxon>
        <taxon>Flavobacteriaceae</taxon>
        <taxon>Dokdonia</taxon>
    </lineage>
</organism>
<name>A0A239ABI8_9FLAO</name>
<sequence length="328" mass="35807">MKYAQFLLTLVLVGYLAISCSEDHDCEEGIIETPNAITPIDGTDYNTSLLDCRLPKVQTFSIQGFEGGQITGDQGGTISIPAQSLFNQDGTPIDGQVEVSLLEMFTSGDVVACQLSTNTRNSSGSIEPTLSEGLLFFDIRFNNDPVVIQGEIQVFIPEENNAQEQLFFSSPSCATIECMVTWENTGIAFPSEIIDPIGNTTSGYSGITSQTGWYNIAQFNPDNNQRTTVYNVPPAGFNNTNSNVFLSYTNNKITVSLFEQYDTNLGVFSEVYNEIPVDTQGELIFVSRQDGIYIIDTSEISVTQSVIGATTNTSETTEDQLITLINSL</sequence>
<gene>
    <name evidence="1" type="ORF">SAMN06265376_104268</name>
</gene>
<dbReference type="AlphaFoldDB" id="A0A239ABI8"/>
<keyword evidence="2" id="KW-1185">Reference proteome</keyword>
<proteinExistence type="predicted"/>
<dbReference type="OrthoDB" id="1415563at2"/>
<dbReference type="Proteomes" id="UP000198379">
    <property type="component" value="Unassembled WGS sequence"/>
</dbReference>
<evidence type="ECO:0000313" key="1">
    <source>
        <dbReference type="EMBL" id="SNR92418.1"/>
    </source>
</evidence>
<dbReference type="EMBL" id="FZNY01000004">
    <property type="protein sequence ID" value="SNR92418.1"/>
    <property type="molecule type" value="Genomic_DNA"/>
</dbReference>
<dbReference type="RefSeq" id="WP_089372075.1">
    <property type="nucleotide sequence ID" value="NZ_BMEP01000007.1"/>
</dbReference>
<reference evidence="1 2" key="1">
    <citation type="submission" date="2017-06" db="EMBL/GenBank/DDBJ databases">
        <authorList>
            <person name="Kim H.J."/>
            <person name="Triplett B.A."/>
        </authorList>
    </citation>
    <scope>NUCLEOTIDE SEQUENCE [LARGE SCALE GENOMIC DNA]</scope>
    <source>
        <strain evidence="1 2">DSM 25597</strain>
    </source>
</reference>
<dbReference type="PROSITE" id="PS51257">
    <property type="entry name" value="PROKAR_LIPOPROTEIN"/>
    <property type="match status" value="1"/>
</dbReference>
<evidence type="ECO:0000313" key="2">
    <source>
        <dbReference type="Proteomes" id="UP000198379"/>
    </source>
</evidence>